<gene>
    <name evidence="1" type="ORF">OSTLU_92077</name>
</gene>
<dbReference type="PANTHER" id="PTHR14614:SF157">
    <property type="entry name" value="METHYLTRANSFERASE TYPE 12 DOMAIN-CONTAINING PROTEIN"/>
    <property type="match status" value="1"/>
</dbReference>
<dbReference type="OrthoDB" id="545599at2759"/>
<dbReference type="EMBL" id="CP000581">
    <property type="protein sequence ID" value="ABO94054.1"/>
    <property type="molecule type" value="Genomic_DNA"/>
</dbReference>
<dbReference type="OMA" id="PACIARR"/>
<proteinExistence type="predicted"/>
<dbReference type="InterPro" id="IPR029063">
    <property type="entry name" value="SAM-dependent_MTases_sf"/>
</dbReference>
<evidence type="ECO:0000313" key="1">
    <source>
        <dbReference type="EMBL" id="ABO94054.1"/>
    </source>
</evidence>
<dbReference type="PANTHER" id="PTHR14614">
    <property type="entry name" value="HEPATOCELLULAR CARCINOMA-ASSOCIATED ANTIGEN"/>
    <property type="match status" value="1"/>
</dbReference>
<dbReference type="AlphaFoldDB" id="A4RQM9"/>
<evidence type="ECO:0000313" key="2">
    <source>
        <dbReference type="Proteomes" id="UP000001568"/>
    </source>
</evidence>
<dbReference type="Proteomes" id="UP000001568">
    <property type="component" value="Chromosome 1"/>
</dbReference>
<feature type="non-terminal residue" evidence="1">
    <location>
        <position position="1"/>
    </location>
</feature>
<dbReference type="Gene3D" id="3.40.50.150">
    <property type="entry name" value="Vaccinia Virus protein VP39"/>
    <property type="match status" value="1"/>
</dbReference>
<accession>A4RQM9</accession>
<organism evidence="1 2">
    <name type="scientific">Ostreococcus lucimarinus (strain CCE9901)</name>
    <dbReference type="NCBI Taxonomy" id="436017"/>
    <lineage>
        <taxon>Eukaryota</taxon>
        <taxon>Viridiplantae</taxon>
        <taxon>Chlorophyta</taxon>
        <taxon>Mamiellophyceae</taxon>
        <taxon>Mamiellales</taxon>
        <taxon>Bathycoccaceae</taxon>
        <taxon>Ostreococcus</taxon>
    </lineage>
</organism>
<protein>
    <submittedName>
        <fullName evidence="1">Uncharacterized protein</fullName>
    </submittedName>
</protein>
<dbReference type="KEGG" id="olu:OSTLU_92077"/>
<sequence>VLETEIGNGVGAKLWNAAVTLSERLARTPEIVRGKRVLEVGAGVGMCGILCAKLGAAFVTLSDFEDALLDALDRSVADNGVGDACVARAVDWTKEAERLPTPAANPRHVMPDDAVFDVIIGSDVLYERQHVAALPACVDRRLARDGVCWLVNASRYADMFRDLLAAFDARGFDVDVIEDDLALRRADRESARVKSWHDDGEKTLRCRRRASSPAP</sequence>
<dbReference type="RefSeq" id="XP_001415762.1">
    <property type="nucleotide sequence ID" value="XM_001415725.1"/>
</dbReference>
<keyword evidence="2" id="KW-1185">Reference proteome</keyword>
<reference evidence="1 2" key="1">
    <citation type="journal article" date="2007" name="Proc. Natl. Acad. Sci. U.S.A.">
        <title>The tiny eukaryote Ostreococcus provides genomic insights into the paradox of plankton speciation.</title>
        <authorList>
            <person name="Palenik B."/>
            <person name="Grimwood J."/>
            <person name="Aerts A."/>
            <person name="Rouze P."/>
            <person name="Salamov A."/>
            <person name="Putnam N."/>
            <person name="Dupont C."/>
            <person name="Jorgensen R."/>
            <person name="Derelle E."/>
            <person name="Rombauts S."/>
            <person name="Zhou K."/>
            <person name="Otillar R."/>
            <person name="Merchant S.S."/>
            <person name="Podell S."/>
            <person name="Gaasterland T."/>
            <person name="Napoli C."/>
            <person name="Gendler K."/>
            <person name="Manuell A."/>
            <person name="Tai V."/>
            <person name="Vallon O."/>
            <person name="Piganeau G."/>
            <person name="Jancek S."/>
            <person name="Heijde M."/>
            <person name="Jabbari K."/>
            <person name="Bowler C."/>
            <person name="Lohr M."/>
            <person name="Robbens S."/>
            <person name="Werner G."/>
            <person name="Dubchak I."/>
            <person name="Pazour G.J."/>
            <person name="Ren Q."/>
            <person name="Paulsen I."/>
            <person name="Delwiche C."/>
            <person name="Schmutz J."/>
            <person name="Rokhsar D."/>
            <person name="Van de Peer Y."/>
            <person name="Moreau H."/>
            <person name="Grigoriev I.V."/>
        </authorList>
    </citation>
    <scope>NUCLEOTIDE SEQUENCE [LARGE SCALE GENOMIC DNA]</scope>
    <source>
        <strain evidence="1 2">CCE9901</strain>
    </source>
</reference>
<dbReference type="Gramene" id="ABO94054">
    <property type="protein sequence ID" value="ABO94054"/>
    <property type="gene ID" value="OSTLU_92077"/>
</dbReference>
<dbReference type="HOGENOM" id="CLU_097322_0_0_1"/>
<dbReference type="Pfam" id="PF10294">
    <property type="entry name" value="Methyltransf_16"/>
    <property type="match status" value="1"/>
</dbReference>
<dbReference type="SUPFAM" id="SSF53335">
    <property type="entry name" value="S-adenosyl-L-methionine-dependent methyltransferases"/>
    <property type="match status" value="1"/>
</dbReference>
<dbReference type="InterPro" id="IPR019410">
    <property type="entry name" value="Methyltransf_16"/>
</dbReference>
<name>A4RQM9_OSTLU</name>
<dbReference type="eggNOG" id="KOG2920">
    <property type="taxonomic scope" value="Eukaryota"/>
</dbReference>
<dbReference type="GeneID" id="4999495"/>